<dbReference type="PANTHER" id="PTHR13268">
    <property type="entry name" value="BREAST CARCINOMA AMPLIFIED SEQUENCE 3"/>
    <property type="match status" value="1"/>
</dbReference>
<sequence>MKSNNHKVNRDSFGHNNYRHRNIATNGFLPNSLKFISSCINTASSSVRSAGASVAASISSGDSHERKDQILWVCFDRIGLSSCLFKNVLLLGYSNGFQVLDVEDASSVSEIASKRDDPVTFLQIHPLPEKHRDCEGFRSSHPLLLVVASDESKSPKLMQNGRETCRDGYPEAPNGSLGLSATAVRFYSLRSHSYVHLLRFRSTVHTVRCSSRVVAVALAAQIYCFDALTLESKFSVLTYPVPQLGGQGSFGINMGYGPMDVGPRWLAYAPNNPLLSNIVRLSPKSLTSSPGVSPSTSPSNGSLMARYAMESSKQLAAGLINLSDMGYRTLSRYYQEFVPDGSSPPVSSNSSWKAVRAPTHSADADIAGVVVVKDFISRTIISQFRAHTSPISALCFDPSGTLLVTASVHGNNINIFRIMPSCSKAGSGTCDWNSSHVHLYKLHRGVTSAVIQDICFSHHSQWIAVITAKGTCHIFLLSPFGGETNLQVHNFHVGRPTLLPSLSLPWWSTPAFMVNPQSSTPYLLPPPPITTYVVSRIKNCSTGWLNSVSSAAASATGKVSIPSGAFAAVFHSSGLKNSQASLAKVHALENLLVFTPSGHVVQYELLPSVCGESCETVPRTVTVSPAHIQDEEFRVKVDPLHWWDVCRRTDWPEREESISAPIFYGKESADASSCEDNEERGVEKSGDPSHFYLSNAEVHMSFGRIPVWQQSKICFYTMSSLSMEQLALIEEDTVGELEVEKFLIREIEIRRKDPLPVFDHFQRSRSDGSERGLAKGMSMAFLPNMPKGKSSEDDIPSYKLNGLTETSNGSMENNNSSITFSQNDNVHEMQRQFIPASPPSKQTNLNRYYILGSHEEFKPGYNSSSTPSTSPFPANTSVAKVELSTSNSTREVCTGSSMGSNLTSNIIEEHVSGSLEFEQYFQEGYRRPSDLKKCHDSAEAIIDPDGIDSPCDRAKSEDDGDSDDMLGAVFAFSE</sequence>
<dbReference type="Proteomes" id="UP001345219">
    <property type="component" value="Chromosome 4"/>
</dbReference>
<dbReference type="GO" id="GO:0000407">
    <property type="term" value="C:phagophore assembly site"/>
    <property type="evidence" value="ECO:0007669"/>
    <property type="project" value="UniProtKB-SubCell"/>
</dbReference>
<evidence type="ECO:0000256" key="2">
    <source>
        <dbReference type="SAM" id="MobiDB-lite"/>
    </source>
</evidence>
<dbReference type="InterPro" id="IPR048382">
    <property type="entry name" value="BCAS3_WD40"/>
</dbReference>
<evidence type="ECO:0008006" key="7">
    <source>
        <dbReference type="Google" id="ProtNLM"/>
    </source>
</evidence>
<feature type="domain" description="BCAS3" evidence="3">
    <location>
        <begin position="627"/>
        <end position="759"/>
    </location>
</feature>
<protein>
    <recommendedName>
        <fullName evidence="7">BCAS3 domain-containing protein</fullName>
    </recommendedName>
</protein>
<dbReference type="SUPFAM" id="SSF50978">
    <property type="entry name" value="WD40 repeat-like"/>
    <property type="match status" value="1"/>
</dbReference>
<dbReference type="Pfam" id="PF12490">
    <property type="entry name" value="BCAS3"/>
    <property type="match status" value="1"/>
</dbReference>
<feature type="region of interest" description="Disordered" evidence="2">
    <location>
        <begin position="942"/>
        <end position="966"/>
    </location>
</feature>
<comment type="subcellular location">
    <subcellularLocation>
        <location evidence="1">Preautophagosomal structure</location>
    </subcellularLocation>
</comment>
<feature type="domain" description="BCAS3 WD40" evidence="4">
    <location>
        <begin position="182"/>
        <end position="272"/>
    </location>
</feature>
<feature type="domain" description="BCAS3 WD40" evidence="4">
    <location>
        <begin position="368"/>
        <end position="489"/>
    </location>
</feature>
<dbReference type="PANTHER" id="PTHR13268:SF12">
    <property type="entry name" value="AUTOPHAGY-RELATED PROTEIN 18H"/>
    <property type="match status" value="1"/>
</dbReference>
<dbReference type="InterPro" id="IPR036322">
    <property type="entry name" value="WD40_repeat_dom_sf"/>
</dbReference>
<evidence type="ECO:0000313" key="6">
    <source>
        <dbReference type="Proteomes" id="UP001345219"/>
    </source>
</evidence>
<keyword evidence="6" id="KW-1185">Reference proteome</keyword>
<gene>
    <name evidence="5" type="ORF">SAY87_004729</name>
</gene>
<evidence type="ECO:0000256" key="1">
    <source>
        <dbReference type="ARBA" id="ARBA00004329"/>
    </source>
</evidence>
<comment type="caution">
    <text evidence="5">The sequence shown here is derived from an EMBL/GenBank/DDBJ whole genome shotgun (WGS) entry which is preliminary data.</text>
</comment>
<dbReference type="Gene3D" id="2.130.10.10">
    <property type="entry name" value="YVTN repeat-like/Quinoprotein amine dehydrogenase"/>
    <property type="match status" value="1"/>
</dbReference>
<evidence type="ECO:0000259" key="3">
    <source>
        <dbReference type="Pfam" id="PF12490"/>
    </source>
</evidence>
<dbReference type="InterPro" id="IPR015943">
    <property type="entry name" value="WD40/YVTN_repeat-like_dom_sf"/>
</dbReference>
<dbReference type="EMBL" id="JAXIOK010000017">
    <property type="protein sequence ID" value="KAK4751247.1"/>
    <property type="molecule type" value="Genomic_DNA"/>
</dbReference>
<accession>A0AAN7PL97</accession>
<dbReference type="GO" id="GO:0042594">
    <property type="term" value="P:response to starvation"/>
    <property type="evidence" value="ECO:0007669"/>
    <property type="project" value="TreeGrafter"/>
</dbReference>
<feature type="region of interest" description="Disordered" evidence="2">
    <location>
        <begin position="669"/>
        <end position="688"/>
    </location>
</feature>
<dbReference type="InterPro" id="IPR022175">
    <property type="entry name" value="BCAS3_dom"/>
</dbReference>
<dbReference type="AlphaFoldDB" id="A0AAN7PL97"/>
<organism evidence="5 6">
    <name type="scientific">Trapa incisa</name>
    <dbReference type="NCBI Taxonomy" id="236973"/>
    <lineage>
        <taxon>Eukaryota</taxon>
        <taxon>Viridiplantae</taxon>
        <taxon>Streptophyta</taxon>
        <taxon>Embryophyta</taxon>
        <taxon>Tracheophyta</taxon>
        <taxon>Spermatophyta</taxon>
        <taxon>Magnoliopsida</taxon>
        <taxon>eudicotyledons</taxon>
        <taxon>Gunneridae</taxon>
        <taxon>Pentapetalae</taxon>
        <taxon>rosids</taxon>
        <taxon>malvids</taxon>
        <taxon>Myrtales</taxon>
        <taxon>Lythraceae</taxon>
        <taxon>Trapa</taxon>
    </lineage>
</organism>
<dbReference type="GO" id="GO:0006914">
    <property type="term" value="P:autophagy"/>
    <property type="evidence" value="ECO:0007669"/>
    <property type="project" value="InterPro"/>
</dbReference>
<dbReference type="InterPro" id="IPR001680">
    <property type="entry name" value="WD40_rpt"/>
</dbReference>
<dbReference type="SMART" id="SM00320">
    <property type="entry name" value="WD40"/>
    <property type="match status" value="2"/>
</dbReference>
<evidence type="ECO:0000313" key="5">
    <source>
        <dbReference type="EMBL" id="KAK4751247.1"/>
    </source>
</evidence>
<proteinExistence type="predicted"/>
<dbReference type="InterPro" id="IPR045142">
    <property type="entry name" value="BCAS3-like"/>
</dbReference>
<reference evidence="5 6" key="1">
    <citation type="journal article" date="2023" name="Hortic Res">
        <title>Pangenome of water caltrop reveals structural variations and asymmetric subgenome divergence after allopolyploidization.</title>
        <authorList>
            <person name="Zhang X."/>
            <person name="Chen Y."/>
            <person name="Wang L."/>
            <person name="Yuan Y."/>
            <person name="Fang M."/>
            <person name="Shi L."/>
            <person name="Lu R."/>
            <person name="Comes H.P."/>
            <person name="Ma Y."/>
            <person name="Chen Y."/>
            <person name="Huang G."/>
            <person name="Zhou Y."/>
            <person name="Zheng Z."/>
            <person name="Qiu Y."/>
        </authorList>
    </citation>
    <scope>NUCLEOTIDE SEQUENCE [LARGE SCALE GENOMIC DNA]</scope>
    <source>
        <tissue evidence="5">Roots</tissue>
    </source>
</reference>
<name>A0AAN7PL97_9MYRT</name>
<evidence type="ECO:0000259" key="4">
    <source>
        <dbReference type="Pfam" id="PF21034"/>
    </source>
</evidence>
<dbReference type="Pfam" id="PF21034">
    <property type="entry name" value="BCAS3_WD40"/>
    <property type="match status" value="2"/>
</dbReference>